<name>A0AAW4BIX6_VIBAN</name>
<evidence type="ECO:0000313" key="1">
    <source>
        <dbReference type="EMBL" id="MBF4437535.1"/>
    </source>
</evidence>
<gene>
    <name evidence="1" type="ORF">ERJ77_24225</name>
</gene>
<proteinExistence type="predicted"/>
<keyword evidence="1" id="KW-0418">Kinase</keyword>
<dbReference type="Proteomes" id="UP000786185">
    <property type="component" value="Unassembled WGS sequence"/>
</dbReference>
<evidence type="ECO:0000313" key="2">
    <source>
        <dbReference type="Proteomes" id="UP000786185"/>
    </source>
</evidence>
<accession>A0AAW4BIX6</accession>
<keyword evidence="1" id="KW-0808">Transferase</keyword>
<reference evidence="1" key="1">
    <citation type="journal article" date="2021" name="PeerJ">
        <title>Analysis of 44 Vibrio anguillarum genomes reveals high genetic diversity.</title>
        <authorList>
            <person name="Hansen M.J."/>
            <person name="Dalsgaard I."/>
        </authorList>
    </citation>
    <scope>NUCLEOTIDE SEQUENCE</scope>
    <source>
        <strain evidence="1">850617-1/1</strain>
    </source>
</reference>
<sequence length="39" mass="4693">GNLDRLKRSFEKEQKKRSINTLKISFDQLLHAYSESKRK</sequence>
<dbReference type="GO" id="GO:0016301">
    <property type="term" value="F:kinase activity"/>
    <property type="evidence" value="ECO:0007669"/>
    <property type="project" value="UniProtKB-KW"/>
</dbReference>
<dbReference type="EMBL" id="SCLC01001053">
    <property type="protein sequence ID" value="MBF4437535.1"/>
    <property type="molecule type" value="Genomic_DNA"/>
</dbReference>
<organism evidence="1 2">
    <name type="scientific">Vibrio anguillarum</name>
    <name type="common">Listonella anguillarum</name>
    <dbReference type="NCBI Taxonomy" id="55601"/>
    <lineage>
        <taxon>Bacteria</taxon>
        <taxon>Pseudomonadati</taxon>
        <taxon>Pseudomonadota</taxon>
        <taxon>Gammaproteobacteria</taxon>
        <taxon>Vibrionales</taxon>
        <taxon>Vibrionaceae</taxon>
        <taxon>Vibrio</taxon>
    </lineage>
</organism>
<feature type="non-terminal residue" evidence="1">
    <location>
        <position position="1"/>
    </location>
</feature>
<protein>
    <submittedName>
        <fullName evidence="1">3-deoxy-D-manno-octulosonic acid kinase</fullName>
    </submittedName>
</protein>
<comment type="caution">
    <text evidence="1">The sequence shown here is derived from an EMBL/GenBank/DDBJ whole genome shotgun (WGS) entry which is preliminary data.</text>
</comment>
<dbReference type="AlphaFoldDB" id="A0AAW4BIX6"/>